<dbReference type="InterPro" id="IPR043128">
    <property type="entry name" value="Rev_trsase/Diguanyl_cyclase"/>
</dbReference>
<dbReference type="EMBL" id="AP027370">
    <property type="protein sequence ID" value="BDY12051.1"/>
    <property type="molecule type" value="Genomic_DNA"/>
</dbReference>
<dbReference type="InterPro" id="IPR029787">
    <property type="entry name" value="Nucleotide_cyclase"/>
</dbReference>
<keyword evidence="4" id="KW-0472">Membrane</keyword>
<dbReference type="Pfam" id="PF00990">
    <property type="entry name" value="GGDEF"/>
    <property type="match status" value="1"/>
</dbReference>
<evidence type="ECO:0000259" key="5">
    <source>
        <dbReference type="PROSITE" id="PS50887"/>
    </source>
</evidence>
<feature type="transmembrane region" description="Helical" evidence="4">
    <location>
        <begin position="6"/>
        <end position="22"/>
    </location>
</feature>
<keyword evidence="7" id="KW-1185">Reference proteome</keyword>
<dbReference type="PANTHER" id="PTHR45138">
    <property type="entry name" value="REGULATORY COMPONENTS OF SENSORY TRANSDUCTION SYSTEM"/>
    <property type="match status" value="1"/>
</dbReference>
<dbReference type="SUPFAM" id="SSF55073">
    <property type="entry name" value="Nucleotide cyclase"/>
    <property type="match status" value="1"/>
</dbReference>
<reference evidence="6 7" key="1">
    <citation type="submission" date="2023-03" db="EMBL/GenBank/DDBJ databases">
        <title>Description of Hydrogenimonas sp. ISO32.</title>
        <authorList>
            <person name="Mino S."/>
            <person name="Fukazawa S."/>
            <person name="Sawabe T."/>
        </authorList>
    </citation>
    <scope>NUCLEOTIDE SEQUENCE [LARGE SCALE GENOMIC DNA]</scope>
    <source>
        <strain evidence="6 7">ISO32</strain>
    </source>
</reference>
<dbReference type="InterPro" id="IPR000160">
    <property type="entry name" value="GGDEF_dom"/>
</dbReference>
<evidence type="ECO:0000256" key="3">
    <source>
        <dbReference type="SAM" id="Coils"/>
    </source>
</evidence>
<evidence type="ECO:0000256" key="4">
    <source>
        <dbReference type="SAM" id="Phobius"/>
    </source>
</evidence>
<dbReference type="CDD" id="cd01949">
    <property type="entry name" value="GGDEF"/>
    <property type="match status" value="1"/>
</dbReference>
<evidence type="ECO:0000313" key="6">
    <source>
        <dbReference type="EMBL" id="BDY12051.1"/>
    </source>
</evidence>
<gene>
    <name evidence="6" type="ORF">HCR_03630</name>
</gene>
<dbReference type="EC" id="2.7.7.65" evidence="1"/>
<dbReference type="RefSeq" id="WP_286337262.1">
    <property type="nucleotide sequence ID" value="NZ_AP027370.1"/>
</dbReference>
<evidence type="ECO:0000256" key="2">
    <source>
        <dbReference type="ARBA" id="ARBA00034247"/>
    </source>
</evidence>
<protein>
    <recommendedName>
        <fullName evidence="1">diguanylate cyclase</fullName>
        <ecNumber evidence="1">2.7.7.65</ecNumber>
    </recommendedName>
</protein>
<dbReference type="NCBIfam" id="TIGR00254">
    <property type="entry name" value="GGDEF"/>
    <property type="match status" value="1"/>
</dbReference>
<dbReference type="PANTHER" id="PTHR45138:SF9">
    <property type="entry name" value="DIGUANYLATE CYCLASE DGCM-RELATED"/>
    <property type="match status" value="1"/>
</dbReference>
<proteinExistence type="predicted"/>
<dbReference type="Gene3D" id="3.30.70.270">
    <property type="match status" value="1"/>
</dbReference>
<evidence type="ECO:0000313" key="7">
    <source>
        <dbReference type="Proteomes" id="UP001321445"/>
    </source>
</evidence>
<organism evidence="6 7">
    <name type="scientific">Hydrogenimonas cancrithermarum</name>
    <dbReference type="NCBI Taxonomy" id="2993563"/>
    <lineage>
        <taxon>Bacteria</taxon>
        <taxon>Pseudomonadati</taxon>
        <taxon>Campylobacterota</taxon>
        <taxon>Epsilonproteobacteria</taxon>
        <taxon>Campylobacterales</taxon>
        <taxon>Hydrogenimonadaceae</taxon>
        <taxon>Hydrogenimonas</taxon>
    </lineage>
</organism>
<dbReference type="SMART" id="SM00267">
    <property type="entry name" value="GGDEF"/>
    <property type="match status" value="1"/>
</dbReference>
<evidence type="ECO:0000256" key="1">
    <source>
        <dbReference type="ARBA" id="ARBA00012528"/>
    </source>
</evidence>
<sequence length="223" mass="25128">MSIALTTILLVLTISAFLLFYLKQFKQLKAYREENEQLKKALHESMRLDDVTGAYNYAFFVKMSNIQIKQARRRKWPMSLLVVDIDALEKINVRKSFAIGNTVLEHLYKSITSCVRESDIVGRFGGSGFFILLSDCAEKDLPNIISHIRRCIEDSSCQINGKPLAYDIHCGGVTMHGVHIYLNTMLTIAENALDSAKNRGVVYAIADHNGVIVKTGELDKLKE</sequence>
<dbReference type="PROSITE" id="PS50887">
    <property type="entry name" value="GGDEF"/>
    <property type="match status" value="1"/>
</dbReference>
<comment type="catalytic activity">
    <reaction evidence="2">
        <text>2 GTP = 3',3'-c-di-GMP + 2 diphosphate</text>
        <dbReference type="Rhea" id="RHEA:24898"/>
        <dbReference type="ChEBI" id="CHEBI:33019"/>
        <dbReference type="ChEBI" id="CHEBI:37565"/>
        <dbReference type="ChEBI" id="CHEBI:58805"/>
        <dbReference type="EC" id="2.7.7.65"/>
    </reaction>
</comment>
<keyword evidence="4" id="KW-0812">Transmembrane</keyword>
<keyword evidence="3" id="KW-0175">Coiled coil</keyword>
<name>A0ABM8FID9_9BACT</name>
<accession>A0ABM8FID9</accession>
<dbReference type="InterPro" id="IPR050469">
    <property type="entry name" value="Diguanylate_Cyclase"/>
</dbReference>
<feature type="domain" description="GGDEF" evidence="5">
    <location>
        <begin position="76"/>
        <end position="209"/>
    </location>
</feature>
<keyword evidence="4" id="KW-1133">Transmembrane helix</keyword>
<dbReference type="Proteomes" id="UP001321445">
    <property type="component" value="Chromosome"/>
</dbReference>
<feature type="coiled-coil region" evidence="3">
    <location>
        <begin position="21"/>
        <end position="48"/>
    </location>
</feature>